<proteinExistence type="predicted"/>
<evidence type="ECO:0000313" key="3">
    <source>
        <dbReference type="Proteomes" id="UP000248924"/>
    </source>
</evidence>
<reference evidence="2 3" key="1">
    <citation type="submission" date="2018-01" db="EMBL/GenBank/DDBJ databases">
        <title>Draft genome sequence of Jishengella sp. NA12.</title>
        <authorList>
            <person name="Sahin N."/>
            <person name="Ay H."/>
            <person name="Saygin H."/>
        </authorList>
    </citation>
    <scope>NUCLEOTIDE SEQUENCE [LARGE SCALE GENOMIC DNA]</scope>
    <source>
        <strain evidence="2 3">NA12</strain>
    </source>
</reference>
<gene>
    <name evidence="2" type="ORF">C1I95_25795</name>
</gene>
<dbReference type="RefSeq" id="WP_111217510.1">
    <property type="nucleotide sequence ID" value="NZ_POTY01000207.1"/>
</dbReference>
<keyword evidence="1" id="KW-1133">Transmembrane helix</keyword>
<keyword evidence="1" id="KW-0472">Membrane</keyword>
<keyword evidence="3" id="KW-1185">Reference proteome</keyword>
<accession>A0A2W2FA35</accession>
<evidence type="ECO:0000313" key="2">
    <source>
        <dbReference type="EMBL" id="PZG12464.1"/>
    </source>
</evidence>
<sequence>MIGWVLAHAPGAYVIGSVGVAVGGGILLHLAVEWRRVILARREAQARYEAARTAARGRHPAYRQRRPGRLVRAIRALSTVPAPRVAPDQQPWTAASAASWPLPLVYGDTVPAQRCP</sequence>
<keyword evidence="1" id="KW-0812">Transmembrane</keyword>
<name>A0A2W2FA35_9ACTN</name>
<dbReference type="AlphaFoldDB" id="A0A2W2FA35"/>
<organism evidence="2 3">
    <name type="scientific">Micromonospora craterilacus</name>
    <dbReference type="NCBI Taxonomy" id="1655439"/>
    <lineage>
        <taxon>Bacteria</taxon>
        <taxon>Bacillati</taxon>
        <taxon>Actinomycetota</taxon>
        <taxon>Actinomycetes</taxon>
        <taxon>Micromonosporales</taxon>
        <taxon>Micromonosporaceae</taxon>
        <taxon>Micromonospora</taxon>
    </lineage>
</organism>
<dbReference type="EMBL" id="POTY01000207">
    <property type="protein sequence ID" value="PZG12464.1"/>
    <property type="molecule type" value="Genomic_DNA"/>
</dbReference>
<evidence type="ECO:0000256" key="1">
    <source>
        <dbReference type="SAM" id="Phobius"/>
    </source>
</evidence>
<feature type="transmembrane region" description="Helical" evidence="1">
    <location>
        <begin position="12"/>
        <end position="32"/>
    </location>
</feature>
<comment type="caution">
    <text evidence="2">The sequence shown here is derived from an EMBL/GenBank/DDBJ whole genome shotgun (WGS) entry which is preliminary data.</text>
</comment>
<dbReference type="Proteomes" id="UP000248924">
    <property type="component" value="Unassembled WGS sequence"/>
</dbReference>
<protein>
    <submittedName>
        <fullName evidence="2">Uncharacterized protein</fullName>
    </submittedName>
</protein>